<dbReference type="PANTHER" id="PTHR30136">
    <property type="entry name" value="HELIX-TURN-HELIX TRANSCRIPTIONAL REGULATOR, ICLR FAMILY"/>
    <property type="match status" value="1"/>
</dbReference>
<dbReference type="Gene3D" id="1.10.10.10">
    <property type="entry name" value="Winged helix-like DNA-binding domain superfamily/Winged helix DNA-binding domain"/>
    <property type="match status" value="1"/>
</dbReference>
<proteinExistence type="predicted"/>
<keyword evidence="9" id="KW-1185">Reference proteome</keyword>
<evidence type="ECO:0000313" key="9">
    <source>
        <dbReference type="Proteomes" id="UP001215549"/>
    </source>
</evidence>
<dbReference type="Pfam" id="PF09339">
    <property type="entry name" value="HTH_IclR"/>
    <property type="match status" value="1"/>
</dbReference>
<evidence type="ECO:0000313" key="8">
    <source>
        <dbReference type="Proteomes" id="UP000186216"/>
    </source>
</evidence>
<evidence type="ECO:0000259" key="5">
    <source>
        <dbReference type="PROSITE" id="PS51078"/>
    </source>
</evidence>
<evidence type="ECO:0000256" key="3">
    <source>
        <dbReference type="ARBA" id="ARBA00023163"/>
    </source>
</evidence>
<dbReference type="Gene3D" id="3.30.450.40">
    <property type="match status" value="1"/>
</dbReference>
<evidence type="ECO:0000313" key="7">
    <source>
        <dbReference type="EMBL" id="WCR01405.1"/>
    </source>
</evidence>
<keyword evidence="3" id="KW-0804">Transcription</keyword>
<evidence type="ECO:0000259" key="4">
    <source>
        <dbReference type="PROSITE" id="PS51077"/>
    </source>
</evidence>
<dbReference type="Proteomes" id="UP001215549">
    <property type="component" value="Chromosome"/>
</dbReference>
<protein>
    <submittedName>
        <fullName evidence="7">IclR family transcriptional regulator</fullName>
    </submittedName>
    <submittedName>
        <fullName evidence="6">Transcriptional regulator, IclR family</fullName>
    </submittedName>
</protein>
<dbReference type="Pfam" id="PF01614">
    <property type="entry name" value="IclR_C"/>
    <property type="match status" value="1"/>
</dbReference>
<feature type="domain" description="HTH iclR-type" evidence="4">
    <location>
        <begin position="15"/>
        <end position="78"/>
    </location>
</feature>
<reference evidence="6 8" key="1">
    <citation type="submission" date="2017-01" db="EMBL/GenBank/DDBJ databases">
        <authorList>
            <person name="Varghese N."/>
            <person name="Submissions S."/>
        </authorList>
    </citation>
    <scope>NUCLEOTIDE SEQUENCE [LARGE SCALE GENOMIC DNA]</scope>
    <source>
        <strain evidence="6 8">DSM 18447</strain>
    </source>
</reference>
<dbReference type="Proteomes" id="UP000186216">
    <property type="component" value="Unassembled WGS sequence"/>
</dbReference>
<dbReference type="InterPro" id="IPR014757">
    <property type="entry name" value="Tscrpt_reg_IclR_C"/>
</dbReference>
<dbReference type="InterPro" id="IPR036390">
    <property type="entry name" value="WH_DNA-bd_sf"/>
</dbReference>
<dbReference type="InterPro" id="IPR050707">
    <property type="entry name" value="HTH_MetabolicPath_Reg"/>
</dbReference>
<evidence type="ECO:0000256" key="2">
    <source>
        <dbReference type="ARBA" id="ARBA00023125"/>
    </source>
</evidence>
<dbReference type="InterPro" id="IPR029016">
    <property type="entry name" value="GAF-like_dom_sf"/>
</dbReference>
<sequence length="269" mass="29050">MNVKHQSGELGRVAEKPLERYVRALEVISGFPEGISPTAIAEMLNLPKATAYRLIRSLAEVGLVEMTAPPSASCRLGARLERLLFAGASDGWLRIVARPILSELTEQTGEACFMARFGGEKVRSVEMVAPDNHLRAYIVPGQEITPHTGASAKAILAFQPKEVREAALSGDLPRFTAQTKTDRKELLSELAEVRKAGIALCIGEDVDGFAGIAVPIIVPGFDVQLSICVTGTISALTERKRSLIETELKNSASRLVNLLEHRASLPLQS</sequence>
<dbReference type="InterPro" id="IPR036388">
    <property type="entry name" value="WH-like_DNA-bd_sf"/>
</dbReference>
<evidence type="ECO:0000256" key="1">
    <source>
        <dbReference type="ARBA" id="ARBA00023015"/>
    </source>
</evidence>
<dbReference type="EMBL" id="FTOU01000003">
    <property type="protein sequence ID" value="SIS69910.1"/>
    <property type="molecule type" value="Genomic_DNA"/>
</dbReference>
<dbReference type="PROSITE" id="PS51078">
    <property type="entry name" value="ICLR_ED"/>
    <property type="match status" value="1"/>
</dbReference>
<organism evidence="6 8">
    <name type="scientific">Paracoccus saliphilus</name>
    <dbReference type="NCBI Taxonomy" id="405559"/>
    <lineage>
        <taxon>Bacteria</taxon>
        <taxon>Pseudomonadati</taxon>
        <taxon>Pseudomonadota</taxon>
        <taxon>Alphaproteobacteria</taxon>
        <taxon>Rhodobacterales</taxon>
        <taxon>Paracoccaceae</taxon>
        <taxon>Paracoccus</taxon>
    </lineage>
</organism>
<dbReference type="SUPFAM" id="SSF55781">
    <property type="entry name" value="GAF domain-like"/>
    <property type="match status" value="1"/>
</dbReference>
<dbReference type="AlphaFoldDB" id="A0AA45W2R6"/>
<accession>A0AA45W2R6</accession>
<dbReference type="GO" id="GO:0045892">
    <property type="term" value="P:negative regulation of DNA-templated transcription"/>
    <property type="evidence" value="ECO:0007669"/>
    <property type="project" value="TreeGrafter"/>
</dbReference>
<dbReference type="PROSITE" id="PS51077">
    <property type="entry name" value="HTH_ICLR"/>
    <property type="match status" value="1"/>
</dbReference>
<dbReference type="RefSeq" id="WP_076523991.1">
    <property type="nucleotide sequence ID" value="NZ_FTOU01000003.1"/>
</dbReference>
<keyword evidence="2" id="KW-0238">DNA-binding</keyword>
<dbReference type="PANTHER" id="PTHR30136:SF24">
    <property type="entry name" value="HTH-TYPE TRANSCRIPTIONAL REPRESSOR ALLR"/>
    <property type="match status" value="1"/>
</dbReference>
<dbReference type="SMART" id="SM00346">
    <property type="entry name" value="HTH_ICLR"/>
    <property type="match status" value="1"/>
</dbReference>
<gene>
    <name evidence="7" type="ORF">JHX88_10610</name>
    <name evidence="6" type="ORF">SAMN05421772_10378</name>
</gene>
<reference evidence="7 9" key="2">
    <citation type="submission" date="2021-01" db="EMBL/GenBank/DDBJ databases">
        <title>Biogeographic distribution of Paracoccus.</title>
        <authorList>
            <person name="Hollensteiner J."/>
            <person name="Leineberger J."/>
            <person name="Brinkhoff T."/>
            <person name="Daniel R."/>
        </authorList>
    </citation>
    <scope>NUCLEOTIDE SEQUENCE [LARGE SCALE GENOMIC DNA]</scope>
    <source>
        <strain evidence="7 9">DSM 18447</strain>
    </source>
</reference>
<dbReference type="GO" id="GO:0003700">
    <property type="term" value="F:DNA-binding transcription factor activity"/>
    <property type="evidence" value="ECO:0007669"/>
    <property type="project" value="TreeGrafter"/>
</dbReference>
<evidence type="ECO:0000313" key="6">
    <source>
        <dbReference type="EMBL" id="SIS69910.1"/>
    </source>
</evidence>
<dbReference type="GO" id="GO:0003677">
    <property type="term" value="F:DNA binding"/>
    <property type="evidence" value="ECO:0007669"/>
    <property type="project" value="UniProtKB-KW"/>
</dbReference>
<dbReference type="InterPro" id="IPR005471">
    <property type="entry name" value="Tscrpt_reg_IclR_N"/>
</dbReference>
<name>A0AA45W2R6_9RHOB</name>
<feature type="domain" description="IclR-ED" evidence="5">
    <location>
        <begin position="79"/>
        <end position="261"/>
    </location>
</feature>
<keyword evidence="1" id="KW-0805">Transcription regulation</keyword>
<dbReference type="EMBL" id="CP067140">
    <property type="protein sequence ID" value="WCR01405.1"/>
    <property type="molecule type" value="Genomic_DNA"/>
</dbReference>
<dbReference type="SUPFAM" id="SSF46785">
    <property type="entry name" value="Winged helix' DNA-binding domain"/>
    <property type="match status" value="1"/>
</dbReference>